<dbReference type="PIRSF" id="PIRSF005690">
    <property type="entry name" value="GerBA"/>
    <property type="match status" value="1"/>
</dbReference>
<dbReference type="EMBL" id="CP007806">
    <property type="protein sequence ID" value="AIG25363.1"/>
    <property type="molecule type" value="Genomic_DNA"/>
</dbReference>
<evidence type="ECO:0000256" key="2">
    <source>
        <dbReference type="ARBA" id="ARBA00023136"/>
    </source>
</evidence>
<dbReference type="AlphaFoldDB" id="A0A075R2C5"/>
<dbReference type="PANTHER" id="PTHR22550:SF5">
    <property type="entry name" value="LEUCINE ZIPPER PROTEIN 4"/>
    <property type="match status" value="1"/>
</dbReference>
<dbReference type="InterPro" id="IPR004995">
    <property type="entry name" value="Spore_Ger"/>
</dbReference>
<dbReference type="STRING" id="1042163.BRLA_c010230"/>
<protein>
    <submittedName>
        <fullName evidence="4">Spore germination protein B1</fullName>
    </submittedName>
</protein>
<gene>
    <name evidence="4" type="primary">gerBA_1</name>
    <name evidence="4" type="ORF">BRLA_c010230</name>
</gene>
<evidence type="ECO:0000256" key="1">
    <source>
        <dbReference type="ARBA" id="ARBA00005278"/>
    </source>
</evidence>
<keyword evidence="3" id="KW-1133">Transmembrane helix</keyword>
<feature type="transmembrane region" description="Helical" evidence="3">
    <location>
        <begin position="412"/>
        <end position="431"/>
    </location>
</feature>
<dbReference type="GO" id="GO:0016020">
    <property type="term" value="C:membrane"/>
    <property type="evidence" value="ECO:0007669"/>
    <property type="project" value="InterPro"/>
</dbReference>
<sequence>MSTFFQRAKQIRQKHLSAKNNSKESAPFSSDLSLSLCQLQDVFGKSFDVSTREIYLNQIQKKAAILYVEGIIDKQQWKEFLSPFTSNLKKVKDQSAQTNAEATTAPSIEQLVTTLAVCRKVKTYARPSDCIEDILRGYTALLIDSYDCAFLLDTAYFPSRSMEEPVTESVIRGPRIGFVETIADNVALLRHRIRNPKLTFLSQEIGEVAPKKVVISYIEGIANPALVDEVIRRVSNTMIDDLQESSYIEHLIEDDPWSPFPLIQSTERPDRVEAALLEGRVSILIDGTPFTLIVPVTYPMLLQSPDDYYQLWYIGSILRFLRFICVLISLFLPSLYVSLVSYHQGLIPMRLAFTIAGTREGVPFPTIIEALIMEITIEILREAGLRLPKPLGQTIGIVGGLVIGQSAVEAGIVSPIMVVVVALTAISSFTIPQYEAGVVIRFLRFGMMLSAAFLGLYGVILFFIIITSHLVKLKCFGVDYLAPLTPIMTKDWKDFILRLPQKLLVRRPQIFQPLDTKRIKKKPRDNSTRN</sequence>
<dbReference type="GO" id="GO:0009847">
    <property type="term" value="P:spore germination"/>
    <property type="evidence" value="ECO:0007669"/>
    <property type="project" value="InterPro"/>
</dbReference>
<dbReference type="HOGENOM" id="CLU_021639_4_1_9"/>
<evidence type="ECO:0000313" key="5">
    <source>
        <dbReference type="Proteomes" id="UP000005850"/>
    </source>
</evidence>
<accession>A0A075R2C5</accession>
<dbReference type="eggNOG" id="COG0697">
    <property type="taxonomic scope" value="Bacteria"/>
</dbReference>
<evidence type="ECO:0000256" key="3">
    <source>
        <dbReference type="SAM" id="Phobius"/>
    </source>
</evidence>
<dbReference type="KEGG" id="blr:BRLA_c010230"/>
<feature type="transmembrane region" description="Helical" evidence="3">
    <location>
        <begin position="443"/>
        <end position="466"/>
    </location>
</feature>
<comment type="similarity">
    <text evidence="1">Belongs to the GerABKA family.</text>
</comment>
<reference evidence="4 5" key="1">
    <citation type="journal article" date="2011" name="J. Bacteriol.">
        <title>Genome sequence of Brevibacillus laterosporus LMG 15441, a pathogen of invertebrates.</title>
        <authorList>
            <person name="Djukic M."/>
            <person name="Poehlein A."/>
            <person name="Thurmer A."/>
            <person name="Daniel R."/>
        </authorList>
    </citation>
    <scope>NUCLEOTIDE SEQUENCE [LARGE SCALE GENOMIC DNA]</scope>
    <source>
        <strain evidence="4 5">LMG 15441</strain>
    </source>
</reference>
<proteinExistence type="inferred from homology"/>
<dbReference type="Pfam" id="PF03323">
    <property type="entry name" value="GerA"/>
    <property type="match status" value="1"/>
</dbReference>
<evidence type="ECO:0000313" key="4">
    <source>
        <dbReference type="EMBL" id="AIG25363.1"/>
    </source>
</evidence>
<name>A0A075R2C5_BRELA</name>
<dbReference type="InterPro" id="IPR050768">
    <property type="entry name" value="UPF0353/GerABKA_families"/>
</dbReference>
<feature type="transmembrane region" description="Helical" evidence="3">
    <location>
        <begin position="320"/>
        <end position="342"/>
    </location>
</feature>
<keyword evidence="3" id="KW-0812">Transmembrane</keyword>
<dbReference type="Proteomes" id="UP000005850">
    <property type="component" value="Chromosome"/>
</dbReference>
<organism evidence="4 5">
    <name type="scientific">Brevibacillus laterosporus LMG 15441</name>
    <dbReference type="NCBI Taxonomy" id="1042163"/>
    <lineage>
        <taxon>Bacteria</taxon>
        <taxon>Bacillati</taxon>
        <taxon>Bacillota</taxon>
        <taxon>Bacilli</taxon>
        <taxon>Bacillales</taxon>
        <taxon>Paenibacillaceae</taxon>
        <taxon>Brevibacillus</taxon>
    </lineage>
</organism>
<keyword evidence="5" id="KW-1185">Reference proteome</keyword>
<keyword evidence="2 3" id="KW-0472">Membrane</keyword>
<dbReference type="RefSeq" id="WP_003335113.1">
    <property type="nucleotide sequence ID" value="NZ_CP007806.1"/>
</dbReference>
<dbReference type="PANTHER" id="PTHR22550">
    <property type="entry name" value="SPORE GERMINATION PROTEIN"/>
    <property type="match status" value="1"/>
</dbReference>